<keyword evidence="5" id="KW-1185">Reference proteome</keyword>
<dbReference type="PANTHER" id="PTHR33232:SF20">
    <property type="entry name" value="PROTEIN SIEVE ELEMENT OCCLUSION B-LIKE"/>
    <property type="match status" value="1"/>
</dbReference>
<dbReference type="OrthoDB" id="1895250at2759"/>
<accession>A0A2G5CGD1</accession>
<dbReference type="InterPro" id="IPR027944">
    <property type="entry name" value="SEO_C"/>
</dbReference>
<dbReference type="EMBL" id="KZ305073">
    <property type="protein sequence ID" value="PIA30328.1"/>
    <property type="molecule type" value="Genomic_DNA"/>
</dbReference>
<feature type="compositionally biased region" description="Polar residues" evidence="1">
    <location>
        <begin position="1"/>
        <end position="20"/>
    </location>
</feature>
<protein>
    <recommendedName>
        <fullName evidence="6">Sieve element occlusion N-terminal domain-containing protein</fullName>
    </recommendedName>
</protein>
<dbReference type="InterPro" id="IPR039299">
    <property type="entry name" value="SEOA"/>
</dbReference>
<evidence type="ECO:0000259" key="3">
    <source>
        <dbReference type="Pfam" id="PF14577"/>
    </source>
</evidence>
<dbReference type="AlphaFoldDB" id="A0A2G5CGD1"/>
<gene>
    <name evidence="4" type="ORF">AQUCO_05600038v1</name>
</gene>
<dbReference type="InParanoid" id="A0A2G5CGD1"/>
<dbReference type="Pfam" id="PF14577">
    <property type="entry name" value="SEO_C"/>
    <property type="match status" value="1"/>
</dbReference>
<dbReference type="GO" id="GO:0010088">
    <property type="term" value="P:phloem development"/>
    <property type="evidence" value="ECO:0007669"/>
    <property type="project" value="InterPro"/>
</dbReference>
<dbReference type="InterPro" id="IPR027942">
    <property type="entry name" value="SEO_N"/>
</dbReference>
<dbReference type="Proteomes" id="UP000230069">
    <property type="component" value="Unassembled WGS sequence"/>
</dbReference>
<evidence type="ECO:0000256" key="1">
    <source>
        <dbReference type="SAM" id="MobiDB-lite"/>
    </source>
</evidence>
<dbReference type="PANTHER" id="PTHR33232">
    <property type="entry name" value="PROTEIN SIEVE ELEMENT OCCLUSION B-LIKE"/>
    <property type="match status" value="1"/>
</dbReference>
<evidence type="ECO:0000259" key="2">
    <source>
        <dbReference type="Pfam" id="PF14576"/>
    </source>
</evidence>
<dbReference type="STRING" id="218851.A0A2G5CGD1"/>
<name>A0A2G5CGD1_AQUCA</name>
<dbReference type="Pfam" id="PF14576">
    <property type="entry name" value="SEO_N"/>
    <property type="match status" value="1"/>
</dbReference>
<dbReference type="FunCoup" id="A0A2G5CGD1">
    <property type="interactions" value="324"/>
</dbReference>
<evidence type="ECO:0008006" key="6">
    <source>
        <dbReference type="Google" id="ProtNLM"/>
    </source>
</evidence>
<feature type="domain" description="Sieve element occlusion N-terminal" evidence="2">
    <location>
        <begin position="94"/>
        <end position="377"/>
    </location>
</feature>
<feature type="domain" description="Sieve element occlusion C-terminal" evidence="3">
    <location>
        <begin position="542"/>
        <end position="775"/>
    </location>
</feature>
<sequence>MNNTKPTSRLSMQTLEQPRTMNRLPMQTLEPKTTTGSPMQSFEPKAAQTTLEPKATTELPKQLLEPKTMTGFPMQRVDPMLQLMRSDRHLFSSSDTSMMMRQIQATHVPDGREVDVRPLLHVIEDIVQRSTPNVLGVGHVNATTQSHFDVFEDKTHQDGFMGILEAVAYTIHRISCEVSSKCLDGADAHTTTLSLLNMLSSFSWDAKVVLALAAFAVNYGEFWLLVQLYPTDHLAKSIMLLKQLPDVLEHNESLRSLVKAMLDLTKCIVELSQLPAHYITPDVSAMSVATTQVPTAAYWTIKSVVACMSHMISLIGFSHHEYASSTNDAWELSSLTHKVNSIHELLTKQLSLCYQYIEEKRHVEAYQTLVRLFETLHIDNIKILKALFYTKDDLPLVDGFTKRRVSIDVLRRKNVLLLISDLSIPQEELSILEQLYRESRNVPSRPESQYEVVWLPVVDRVTPWNEAMQQQFESMQLQMPWHTVYQPTAIDPAVIRYIKEVWHFVKKPLLVVLDPQGRVVCPNALPMMWIWGIAAFPFTSAREEALWKEESWRLELLVNGIDATLLTWIPEGRYICLYGGEDIGWIRKFTTMARAAARIAGVPLEMVYVGKSNPREKVRRVNEIIAAEKLSHYWPDLTSIWFFWVRLESMMYSKMQLGKTVEKDPILQEIMRMLGYDSTNQGWAIIARGATGIPELARGNGEMMLTSFAQFDEWKEHVEPKGFIPALNDHLQHIQTPHHCTHLKLPGNVGRIMDTVVCAECGRLMEKFFMYECCTE</sequence>
<organism evidence="4 5">
    <name type="scientific">Aquilegia coerulea</name>
    <name type="common">Rocky mountain columbine</name>
    <dbReference type="NCBI Taxonomy" id="218851"/>
    <lineage>
        <taxon>Eukaryota</taxon>
        <taxon>Viridiplantae</taxon>
        <taxon>Streptophyta</taxon>
        <taxon>Embryophyta</taxon>
        <taxon>Tracheophyta</taxon>
        <taxon>Spermatophyta</taxon>
        <taxon>Magnoliopsida</taxon>
        <taxon>Ranunculales</taxon>
        <taxon>Ranunculaceae</taxon>
        <taxon>Thalictroideae</taxon>
        <taxon>Aquilegia</taxon>
    </lineage>
</organism>
<feature type="region of interest" description="Disordered" evidence="1">
    <location>
        <begin position="1"/>
        <end position="51"/>
    </location>
</feature>
<evidence type="ECO:0000313" key="5">
    <source>
        <dbReference type="Proteomes" id="UP000230069"/>
    </source>
</evidence>
<feature type="compositionally biased region" description="Polar residues" evidence="1">
    <location>
        <begin position="30"/>
        <end position="40"/>
    </location>
</feature>
<evidence type="ECO:0000313" key="4">
    <source>
        <dbReference type="EMBL" id="PIA30328.1"/>
    </source>
</evidence>
<reference evidence="4 5" key="1">
    <citation type="submission" date="2017-09" db="EMBL/GenBank/DDBJ databases">
        <title>WGS assembly of Aquilegia coerulea Goldsmith.</title>
        <authorList>
            <person name="Hodges S."/>
            <person name="Kramer E."/>
            <person name="Nordborg M."/>
            <person name="Tomkins J."/>
            <person name="Borevitz J."/>
            <person name="Derieg N."/>
            <person name="Yan J."/>
            <person name="Mihaltcheva S."/>
            <person name="Hayes R.D."/>
            <person name="Rokhsar D."/>
        </authorList>
    </citation>
    <scope>NUCLEOTIDE SEQUENCE [LARGE SCALE GENOMIC DNA]</scope>
    <source>
        <strain evidence="5">cv. Goldsmith</strain>
    </source>
</reference>
<proteinExistence type="predicted"/>